<keyword evidence="2 4" id="KW-0560">Oxidoreductase</keyword>
<evidence type="ECO:0000256" key="1">
    <source>
        <dbReference type="ARBA" id="ARBA00005854"/>
    </source>
</evidence>
<dbReference type="Gene3D" id="3.40.50.720">
    <property type="entry name" value="NAD(P)-binding Rossmann-like Domain"/>
    <property type="match status" value="2"/>
</dbReference>
<dbReference type="FunFam" id="3.40.50.720:FF:000363">
    <property type="entry name" value="D-isomer specific 2-hydroxyacid dehydrogenase"/>
    <property type="match status" value="1"/>
</dbReference>
<evidence type="ECO:0000313" key="8">
    <source>
        <dbReference type="Proteomes" id="UP000272528"/>
    </source>
</evidence>
<accession>A0A3Q8XAN7</accession>
<feature type="domain" description="D-isomer specific 2-hydroxyacid dehydrogenase catalytic" evidence="5">
    <location>
        <begin position="7"/>
        <end position="316"/>
    </location>
</feature>
<reference evidence="8" key="1">
    <citation type="submission" date="2018-12" db="EMBL/GenBank/DDBJ databases">
        <title>Genome sequence of Peanibacillus sp.</title>
        <authorList>
            <person name="Subramani G."/>
            <person name="Srinivasan S."/>
            <person name="Kim M.K."/>
        </authorList>
    </citation>
    <scope>NUCLEOTIDE SEQUENCE [LARGE SCALE GENOMIC DNA]</scope>
    <source>
        <strain evidence="8">18JY67-1</strain>
    </source>
</reference>
<keyword evidence="3" id="KW-0520">NAD</keyword>
<dbReference type="SUPFAM" id="SSF52283">
    <property type="entry name" value="Formate/glycerate dehydrogenase catalytic domain-like"/>
    <property type="match status" value="1"/>
</dbReference>
<dbReference type="KEGG" id="palb:EJC50_24725"/>
<keyword evidence="8" id="KW-1185">Reference proteome</keyword>
<evidence type="ECO:0000256" key="2">
    <source>
        <dbReference type="ARBA" id="ARBA00023002"/>
    </source>
</evidence>
<dbReference type="EMBL" id="CP034437">
    <property type="protein sequence ID" value="AZN43896.1"/>
    <property type="molecule type" value="Genomic_DNA"/>
</dbReference>
<dbReference type="Pfam" id="PF02826">
    <property type="entry name" value="2-Hacid_dh_C"/>
    <property type="match status" value="1"/>
</dbReference>
<dbReference type="InterPro" id="IPR006139">
    <property type="entry name" value="D-isomer_2_OHA_DH_cat_dom"/>
</dbReference>
<sequence length="322" mass="35094">MRKLVCVYDLEPQHRERIAEAATGLEIVYADGDQDESALASHLAEAEVVVGWSEQAEEYALKSDGAGALRWVQAWGAGVEQMPFDAFAAAGVMLTNASGVHANAISETVLGMMLAFTRKLHLTMRNQLEKKWDWIGGLGEIHGKTLGIVGVGAIGEELARLAGAFQMRVLGVRNSAQPSPFVDAMFGAGGLDRLLQESDYVVVTLPITKETQGLFDRAKFAQMKPGAFFVNIGRGQTVITDDLVDALERGVIAGAGLDVFDPEPLPESHPLWTMENVILTPHNSGNSIYYTDRAVDILVDNLRSYIENGEPHRNRVSLEARY</sequence>
<dbReference type="Proteomes" id="UP000272528">
    <property type="component" value="Chromosome"/>
</dbReference>
<evidence type="ECO:0000259" key="6">
    <source>
        <dbReference type="Pfam" id="PF02826"/>
    </source>
</evidence>
<dbReference type="GO" id="GO:0016616">
    <property type="term" value="F:oxidoreductase activity, acting on the CH-OH group of donors, NAD or NADP as acceptor"/>
    <property type="evidence" value="ECO:0007669"/>
    <property type="project" value="InterPro"/>
</dbReference>
<dbReference type="OrthoDB" id="9805416at2"/>
<dbReference type="Pfam" id="PF00389">
    <property type="entry name" value="2-Hacid_dh"/>
    <property type="match status" value="1"/>
</dbReference>
<proteinExistence type="inferred from homology"/>
<gene>
    <name evidence="7" type="ORF">EJC50_24725</name>
</gene>
<dbReference type="InterPro" id="IPR036291">
    <property type="entry name" value="NAD(P)-bd_dom_sf"/>
</dbReference>
<comment type="similarity">
    <text evidence="1 4">Belongs to the D-isomer specific 2-hydroxyacid dehydrogenase family.</text>
</comment>
<evidence type="ECO:0000256" key="4">
    <source>
        <dbReference type="RuleBase" id="RU003719"/>
    </source>
</evidence>
<dbReference type="PANTHER" id="PTHR43333:SF1">
    <property type="entry name" value="D-ISOMER SPECIFIC 2-HYDROXYACID DEHYDROGENASE NAD-BINDING DOMAIN-CONTAINING PROTEIN"/>
    <property type="match status" value="1"/>
</dbReference>
<protein>
    <submittedName>
        <fullName evidence="7">D-2-hydroxyacid dehydrogenase</fullName>
    </submittedName>
</protein>
<feature type="domain" description="D-isomer specific 2-hydroxyacid dehydrogenase NAD-binding" evidence="6">
    <location>
        <begin position="110"/>
        <end position="283"/>
    </location>
</feature>
<dbReference type="SUPFAM" id="SSF51735">
    <property type="entry name" value="NAD(P)-binding Rossmann-fold domains"/>
    <property type="match status" value="1"/>
</dbReference>
<name>A0A3Q8XAN7_9BACL</name>
<dbReference type="PANTHER" id="PTHR43333">
    <property type="entry name" value="2-HACID_DH_C DOMAIN-CONTAINING PROTEIN"/>
    <property type="match status" value="1"/>
</dbReference>
<evidence type="ECO:0000259" key="5">
    <source>
        <dbReference type="Pfam" id="PF00389"/>
    </source>
</evidence>
<dbReference type="InterPro" id="IPR006140">
    <property type="entry name" value="D-isomer_DH_NAD-bd"/>
</dbReference>
<evidence type="ECO:0000313" key="7">
    <source>
        <dbReference type="EMBL" id="AZN43896.1"/>
    </source>
</evidence>
<dbReference type="GO" id="GO:0051287">
    <property type="term" value="F:NAD binding"/>
    <property type="evidence" value="ECO:0007669"/>
    <property type="project" value="InterPro"/>
</dbReference>
<organism evidence="7 8">
    <name type="scientific">Paenibacillus albus</name>
    <dbReference type="NCBI Taxonomy" id="2495582"/>
    <lineage>
        <taxon>Bacteria</taxon>
        <taxon>Bacillati</taxon>
        <taxon>Bacillota</taxon>
        <taxon>Bacilli</taxon>
        <taxon>Bacillales</taxon>
        <taxon>Paenibacillaceae</taxon>
        <taxon>Paenibacillus</taxon>
    </lineage>
</organism>
<evidence type="ECO:0000256" key="3">
    <source>
        <dbReference type="ARBA" id="ARBA00023027"/>
    </source>
</evidence>
<dbReference type="CDD" id="cd05300">
    <property type="entry name" value="2-Hacid_dh_1"/>
    <property type="match status" value="1"/>
</dbReference>
<dbReference type="AlphaFoldDB" id="A0A3Q8XAN7"/>